<dbReference type="PANTHER" id="PTHR11412:SF136">
    <property type="entry name" value="CD109 ANTIGEN"/>
    <property type="match status" value="1"/>
</dbReference>
<evidence type="ECO:0000313" key="24">
    <source>
        <dbReference type="EMBL" id="EDW28613.1"/>
    </source>
</evidence>
<dbReference type="GO" id="GO:0098552">
    <property type="term" value="C:side of membrane"/>
    <property type="evidence" value="ECO:0007669"/>
    <property type="project" value="UniProtKB-KW"/>
</dbReference>
<evidence type="ECO:0000256" key="1">
    <source>
        <dbReference type="ARBA" id="ARBA00004609"/>
    </source>
</evidence>
<dbReference type="InterPro" id="IPR008930">
    <property type="entry name" value="Terpenoid_cyclase/PrenylTrfase"/>
</dbReference>
<dbReference type="InterPro" id="IPR009048">
    <property type="entry name" value="A-macroglobulin_rcpt-bd"/>
</dbReference>
<dbReference type="FunFam" id="6.20.50.160:FF:000002">
    <property type="entry name" value="Thioester-containing protein 2, isoform B"/>
    <property type="match status" value="1"/>
</dbReference>
<comment type="subcellular location">
    <subcellularLocation>
        <location evidence="1">Cell membrane</location>
        <topology evidence="1">Lipid-anchor</topology>
        <topology evidence="1">GPI-anchor</topology>
    </subcellularLocation>
    <subcellularLocation>
        <location evidence="2">Secreted</location>
    </subcellularLocation>
</comment>
<dbReference type="FunFam" id="2.60.40.1940:FF:000003">
    <property type="entry name" value="CD109 isoform 1"/>
    <property type="match status" value="1"/>
</dbReference>
<comment type="function">
    <text evidence="15">Binds covalently through a thioester bond to the pathogen surface resulting in pathogen clearance.</text>
</comment>
<keyword evidence="8" id="KW-0391">Immunity</keyword>
<evidence type="ECO:0000259" key="21">
    <source>
        <dbReference type="SMART" id="SM01359"/>
    </source>
</evidence>
<evidence type="ECO:0000256" key="5">
    <source>
        <dbReference type="ARBA" id="ARBA00022525"/>
    </source>
</evidence>
<evidence type="ECO:0000256" key="12">
    <source>
        <dbReference type="ARBA" id="ARBA00023180"/>
    </source>
</evidence>
<dbReference type="SUPFAM" id="SSF49410">
    <property type="entry name" value="Alpha-macroglobulin receptor domain"/>
    <property type="match status" value="1"/>
</dbReference>
<dbReference type="EMBL" id="CH479180">
    <property type="protein sequence ID" value="EDW28613.1"/>
    <property type="molecule type" value="Genomic_DNA"/>
</dbReference>
<dbReference type="Pfam" id="PF07677">
    <property type="entry name" value="A2M_recep"/>
    <property type="match status" value="1"/>
</dbReference>
<evidence type="ECO:0000256" key="8">
    <source>
        <dbReference type="ARBA" id="ARBA00022859"/>
    </source>
</evidence>
<dbReference type="GO" id="GO:0005886">
    <property type="term" value="C:plasma membrane"/>
    <property type="evidence" value="ECO:0007669"/>
    <property type="project" value="UniProtKB-SubCell"/>
</dbReference>
<evidence type="ECO:0000256" key="18">
    <source>
        <dbReference type="ARBA" id="ARBA00069665"/>
    </source>
</evidence>
<evidence type="ECO:0000256" key="14">
    <source>
        <dbReference type="ARBA" id="ARBA00056820"/>
    </source>
</evidence>
<comment type="function">
    <text evidence="14">Modulates negatively TGFB1 signaling in keratinocytes.</text>
</comment>
<dbReference type="Gene3D" id="2.20.130.20">
    <property type="match status" value="1"/>
</dbReference>
<dbReference type="InterPro" id="IPR047565">
    <property type="entry name" value="Alpha-macroglob_thiol-ester_cl"/>
</dbReference>
<dbReference type="FunFam" id="2.60.40.690:FF:000003">
    <property type="entry name" value="Thioester-containing protein 2, isoform B"/>
    <property type="match status" value="1"/>
</dbReference>
<keyword evidence="13" id="KW-0449">Lipoprotein</keyword>
<feature type="signal peptide" evidence="20">
    <location>
        <begin position="1"/>
        <end position="19"/>
    </location>
</feature>
<dbReference type="InterPro" id="IPR001599">
    <property type="entry name" value="Macroglobln_a2"/>
</dbReference>
<dbReference type="FunFam" id="1.50.10.20:FF:000001">
    <property type="entry name" value="CD109 isoform 1"/>
    <property type="match status" value="1"/>
</dbReference>
<dbReference type="SMART" id="SM01419">
    <property type="entry name" value="Thiol-ester_cl"/>
    <property type="match status" value="1"/>
</dbReference>
<dbReference type="CDD" id="cd02897">
    <property type="entry name" value="A2M_2"/>
    <property type="match status" value="1"/>
</dbReference>
<keyword evidence="6" id="KW-0336">GPI-anchor</keyword>
<reference evidence="24 25" key="1">
    <citation type="journal article" date="2007" name="Nature">
        <title>Evolution of genes and genomes on the Drosophila phylogeny.</title>
        <authorList>
            <consortium name="Drosophila 12 Genomes Consortium"/>
            <person name="Clark A.G."/>
            <person name="Eisen M.B."/>
            <person name="Smith D.R."/>
            <person name="Bergman C.M."/>
            <person name="Oliver B."/>
            <person name="Markow T.A."/>
            <person name="Kaufman T.C."/>
            <person name="Kellis M."/>
            <person name="Gelbart W."/>
            <person name="Iyer V.N."/>
            <person name="Pollard D.A."/>
            <person name="Sackton T.B."/>
            <person name="Larracuente A.M."/>
            <person name="Singh N.D."/>
            <person name="Abad J.P."/>
            <person name="Abt D.N."/>
            <person name="Adryan B."/>
            <person name="Aguade M."/>
            <person name="Akashi H."/>
            <person name="Anderson W.W."/>
            <person name="Aquadro C.F."/>
            <person name="Ardell D.H."/>
            <person name="Arguello R."/>
            <person name="Artieri C.G."/>
            <person name="Barbash D.A."/>
            <person name="Barker D."/>
            <person name="Barsanti P."/>
            <person name="Batterham P."/>
            <person name="Batzoglou S."/>
            <person name="Begun D."/>
            <person name="Bhutkar A."/>
            <person name="Blanco E."/>
            <person name="Bosak S.A."/>
            <person name="Bradley R.K."/>
            <person name="Brand A.D."/>
            <person name="Brent M.R."/>
            <person name="Brooks A.N."/>
            <person name="Brown R.H."/>
            <person name="Butlin R.K."/>
            <person name="Caggese C."/>
            <person name="Calvi B.R."/>
            <person name="Bernardo de Carvalho A."/>
            <person name="Caspi A."/>
            <person name="Castrezana S."/>
            <person name="Celniker S.E."/>
            <person name="Chang J.L."/>
            <person name="Chapple C."/>
            <person name="Chatterji S."/>
            <person name="Chinwalla A."/>
            <person name="Civetta A."/>
            <person name="Clifton S.W."/>
            <person name="Comeron J.M."/>
            <person name="Costello J.C."/>
            <person name="Coyne J.A."/>
            <person name="Daub J."/>
            <person name="David R.G."/>
            <person name="Delcher A.L."/>
            <person name="Delehaunty K."/>
            <person name="Do C.B."/>
            <person name="Ebling H."/>
            <person name="Edwards K."/>
            <person name="Eickbush T."/>
            <person name="Evans J.D."/>
            <person name="Filipski A."/>
            <person name="Findeiss S."/>
            <person name="Freyhult E."/>
            <person name="Fulton L."/>
            <person name="Fulton R."/>
            <person name="Garcia A.C."/>
            <person name="Gardiner A."/>
            <person name="Garfield D.A."/>
            <person name="Garvin B.E."/>
            <person name="Gibson G."/>
            <person name="Gilbert D."/>
            <person name="Gnerre S."/>
            <person name="Godfrey J."/>
            <person name="Good R."/>
            <person name="Gotea V."/>
            <person name="Gravely B."/>
            <person name="Greenberg A.J."/>
            <person name="Griffiths-Jones S."/>
            <person name="Gross S."/>
            <person name="Guigo R."/>
            <person name="Gustafson E.A."/>
            <person name="Haerty W."/>
            <person name="Hahn M.W."/>
            <person name="Halligan D.L."/>
            <person name="Halpern A.L."/>
            <person name="Halter G.M."/>
            <person name="Han M.V."/>
            <person name="Heger A."/>
            <person name="Hillier L."/>
            <person name="Hinrichs A.S."/>
            <person name="Holmes I."/>
            <person name="Hoskins R.A."/>
            <person name="Hubisz M.J."/>
            <person name="Hultmark D."/>
            <person name="Huntley M.A."/>
            <person name="Jaffe D.B."/>
            <person name="Jagadeeshan S."/>
            <person name="Jeck W.R."/>
            <person name="Johnson J."/>
            <person name="Jones C.D."/>
            <person name="Jordan W.C."/>
            <person name="Karpen G.H."/>
            <person name="Kataoka E."/>
            <person name="Keightley P.D."/>
            <person name="Kheradpour P."/>
            <person name="Kirkness E.F."/>
            <person name="Koerich L.B."/>
            <person name="Kristiansen K."/>
            <person name="Kudrna D."/>
            <person name="Kulathinal R.J."/>
            <person name="Kumar S."/>
            <person name="Kwok R."/>
            <person name="Lander E."/>
            <person name="Langley C.H."/>
            <person name="Lapoint R."/>
            <person name="Lazzaro B.P."/>
            <person name="Lee S.J."/>
            <person name="Levesque L."/>
            <person name="Li R."/>
            <person name="Lin C.F."/>
            <person name="Lin M.F."/>
            <person name="Lindblad-Toh K."/>
            <person name="Llopart A."/>
            <person name="Long M."/>
            <person name="Low L."/>
            <person name="Lozovsky E."/>
            <person name="Lu J."/>
            <person name="Luo M."/>
            <person name="Machado C.A."/>
            <person name="Makalowski W."/>
            <person name="Marzo M."/>
            <person name="Matsuda M."/>
            <person name="Matzkin L."/>
            <person name="McAllister B."/>
            <person name="McBride C.S."/>
            <person name="McKernan B."/>
            <person name="McKernan K."/>
            <person name="Mendez-Lago M."/>
            <person name="Minx P."/>
            <person name="Mollenhauer M.U."/>
            <person name="Montooth K."/>
            <person name="Mount S.M."/>
            <person name="Mu X."/>
            <person name="Myers E."/>
            <person name="Negre B."/>
            <person name="Newfeld S."/>
            <person name="Nielsen R."/>
            <person name="Noor M.A."/>
            <person name="O'Grady P."/>
            <person name="Pachter L."/>
            <person name="Papaceit M."/>
            <person name="Parisi M.J."/>
            <person name="Parisi M."/>
            <person name="Parts L."/>
            <person name="Pedersen J.S."/>
            <person name="Pesole G."/>
            <person name="Phillippy A.M."/>
            <person name="Ponting C.P."/>
            <person name="Pop M."/>
            <person name="Porcelli D."/>
            <person name="Powell J.R."/>
            <person name="Prohaska S."/>
            <person name="Pruitt K."/>
            <person name="Puig M."/>
            <person name="Quesneville H."/>
            <person name="Ram K.R."/>
            <person name="Rand D."/>
            <person name="Rasmussen M.D."/>
            <person name="Reed L.K."/>
            <person name="Reenan R."/>
            <person name="Reily A."/>
            <person name="Remington K.A."/>
            <person name="Rieger T.T."/>
            <person name="Ritchie M.G."/>
            <person name="Robin C."/>
            <person name="Rogers Y.H."/>
            <person name="Rohde C."/>
            <person name="Rozas J."/>
            <person name="Rubenfield M.J."/>
            <person name="Ruiz A."/>
            <person name="Russo S."/>
            <person name="Salzberg S.L."/>
            <person name="Sanchez-Gracia A."/>
            <person name="Saranga D.J."/>
            <person name="Sato H."/>
            <person name="Schaeffer S.W."/>
            <person name="Schatz M.C."/>
            <person name="Schlenke T."/>
            <person name="Schwartz R."/>
            <person name="Segarra C."/>
            <person name="Singh R.S."/>
            <person name="Sirot L."/>
            <person name="Sirota M."/>
            <person name="Sisneros N.B."/>
            <person name="Smith C.D."/>
            <person name="Smith T.F."/>
            <person name="Spieth J."/>
            <person name="Stage D.E."/>
            <person name="Stark A."/>
            <person name="Stephan W."/>
            <person name="Strausberg R.L."/>
            <person name="Strempel S."/>
            <person name="Sturgill D."/>
            <person name="Sutton G."/>
            <person name="Sutton G.G."/>
            <person name="Tao W."/>
            <person name="Teichmann S."/>
            <person name="Tobari Y.N."/>
            <person name="Tomimura Y."/>
            <person name="Tsolas J.M."/>
            <person name="Valente V.L."/>
            <person name="Venter E."/>
            <person name="Venter J.C."/>
            <person name="Vicario S."/>
            <person name="Vieira F.G."/>
            <person name="Vilella A.J."/>
            <person name="Villasante A."/>
            <person name="Walenz B."/>
            <person name="Wang J."/>
            <person name="Wasserman M."/>
            <person name="Watts T."/>
            <person name="Wilson D."/>
            <person name="Wilson R.K."/>
            <person name="Wing R.A."/>
            <person name="Wolfner M.F."/>
            <person name="Wong A."/>
            <person name="Wong G.K."/>
            <person name="Wu C.I."/>
            <person name="Wu G."/>
            <person name="Yamamoto D."/>
            <person name="Yang H.P."/>
            <person name="Yang S.P."/>
            <person name="Yorke J.A."/>
            <person name="Yoshida K."/>
            <person name="Zdobnov E."/>
            <person name="Zhang P."/>
            <person name="Zhang Y."/>
            <person name="Zimin A.V."/>
            <person name="Baldwin J."/>
            <person name="Abdouelleil A."/>
            <person name="Abdulkadir J."/>
            <person name="Abebe A."/>
            <person name="Abera B."/>
            <person name="Abreu J."/>
            <person name="Acer S.C."/>
            <person name="Aftuck L."/>
            <person name="Alexander A."/>
            <person name="An P."/>
            <person name="Anderson E."/>
            <person name="Anderson S."/>
            <person name="Arachi H."/>
            <person name="Azer M."/>
            <person name="Bachantsang P."/>
            <person name="Barry A."/>
            <person name="Bayul T."/>
            <person name="Berlin A."/>
            <person name="Bessette D."/>
            <person name="Bloom T."/>
            <person name="Blye J."/>
            <person name="Boguslavskiy L."/>
            <person name="Bonnet C."/>
            <person name="Boukhgalter B."/>
            <person name="Bourzgui I."/>
            <person name="Brown A."/>
            <person name="Cahill P."/>
            <person name="Channer S."/>
            <person name="Cheshatsang Y."/>
            <person name="Chuda L."/>
            <person name="Citroen M."/>
            <person name="Collymore A."/>
            <person name="Cooke P."/>
            <person name="Costello M."/>
            <person name="D'Aco K."/>
            <person name="Daza R."/>
            <person name="De Haan G."/>
            <person name="DeGray S."/>
            <person name="DeMaso C."/>
            <person name="Dhargay N."/>
            <person name="Dooley K."/>
            <person name="Dooley E."/>
            <person name="Doricent M."/>
            <person name="Dorje P."/>
            <person name="Dorjee K."/>
            <person name="Dupes A."/>
            <person name="Elong R."/>
            <person name="Falk J."/>
            <person name="Farina A."/>
            <person name="Faro S."/>
            <person name="Ferguson D."/>
            <person name="Fisher S."/>
            <person name="Foley C.D."/>
            <person name="Franke A."/>
            <person name="Friedrich D."/>
            <person name="Gadbois L."/>
            <person name="Gearin G."/>
            <person name="Gearin C.R."/>
            <person name="Giannoukos G."/>
            <person name="Goode T."/>
            <person name="Graham J."/>
            <person name="Grandbois E."/>
            <person name="Grewal S."/>
            <person name="Gyaltsen K."/>
            <person name="Hafez N."/>
            <person name="Hagos B."/>
            <person name="Hall J."/>
            <person name="Henson C."/>
            <person name="Hollinger A."/>
            <person name="Honan T."/>
            <person name="Huard M.D."/>
            <person name="Hughes L."/>
            <person name="Hurhula B."/>
            <person name="Husby M.E."/>
            <person name="Kamat A."/>
            <person name="Kanga B."/>
            <person name="Kashin S."/>
            <person name="Khazanovich D."/>
            <person name="Kisner P."/>
            <person name="Lance K."/>
            <person name="Lara M."/>
            <person name="Lee W."/>
            <person name="Lennon N."/>
            <person name="Letendre F."/>
            <person name="LeVine R."/>
            <person name="Lipovsky A."/>
            <person name="Liu X."/>
            <person name="Liu J."/>
            <person name="Liu S."/>
            <person name="Lokyitsang T."/>
            <person name="Lokyitsang Y."/>
            <person name="Lubonja R."/>
            <person name="Lui A."/>
            <person name="MacDonald P."/>
            <person name="Magnisalis V."/>
            <person name="Maru K."/>
            <person name="Matthews C."/>
            <person name="McCusker W."/>
            <person name="McDonough S."/>
            <person name="Mehta T."/>
            <person name="Meldrim J."/>
            <person name="Meneus L."/>
            <person name="Mihai O."/>
            <person name="Mihalev A."/>
            <person name="Mihova T."/>
            <person name="Mittelman R."/>
            <person name="Mlenga V."/>
            <person name="Montmayeur A."/>
            <person name="Mulrain L."/>
            <person name="Navidi A."/>
            <person name="Naylor J."/>
            <person name="Negash T."/>
            <person name="Nguyen T."/>
            <person name="Nguyen N."/>
            <person name="Nicol R."/>
            <person name="Norbu C."/>
            <person name="Norbu N."/>
            <person name="Novod N."/>
            <person name="O'Neill B."/>
            <person name="Osman S."/>
            <person name="Markiewicz E."/>
            <person name="Oyono O.L."/>
            <person name="Patti C."/>
            <person name="Phunkhang P."/>
            <person name="Pierre F."/>
            <person name="Priest M."/>
            <person name="Raghuraman S."/>
            <person name="Rege F."/>
            <person name="Reyes R."/>
            <person name="Rise C."/>
            <person name="Rogov P."/>
            <person name="Ross K."/>
            <person name="Ryan E."/>
            <person name="Settipalli S."/>
            <person name="Shea T."/>
            <person name="Sherpa N."/>
            <person name="Shi L."/>
            <person name="Shih D."/>
            <person name="Sparrow T."/>
            <person name="Spaulding J."/>
            <person name="Stalker J."/>
            <person name="Stange-Thomann N."/>
            <person name="Stavropoulos S."/>
            <person name="Stone C."/>
            <person name="Strader C."/>
            <person name="Tesfaye S."/>
            <person name="Thomson T."/>
            <person name="Thoulutsang Y."/>
            <person name="Thoulutsang D."/>
            <person name="Topham K."/>
            <person name="Topping I."/>
            <person name="Tsamla T."/>
            <person name="Vassiliev H."/>
            <person name="Vo A."/>
            <person name="Wangchuk T."/>
            <person name="Wangdi T."/>
            <person name="Weiand M."/>
            <person name="Wilkinson J."/>
            <person name="Wilson A."/>
            <person name="Yadav S."/>
            <person name="Young G."/>
            <person name="Yu Q."/>
            <person name="Zembek L."/>
            <person name="Zhong D."/>
            <person name="Zimmer A."/>
            <person name="Zwirko Z."/>
            <person name="Jaffe D.B."/>
            <person name="Alvarez P."/>
            <person name="Brockman W."/>
            <person name="Butler J."/>
            <person name="Chin C."/>
            <person name="Gnerre S."/>
            <person name="Grabherr M."/>
            <person name="Kleber M."/>
            <person name="Mauceli E."/>
            <person name="MacCallum I."/>
        </authorList>
    </citation>
    <scope>NUCLEOTIDE SEQUENCE [LARGE SCALE GENOMIC DNA]</scope>
    <source>
        <strain evidence="25">MSH-3 / Tucson 14011-0111.49</strain>
    </source>
</reference>
<dbReference type="SMART" id="SM01361">
    <property type="entry name" value="A2M_recep"/>
    <property type="match status" value="1"/>
</dbReference>
<evidence type="ECO:0000256" key="19">
    <source>
        <dbReference type="ARBA" id="ARBA00078071"/>
    </source>
</evidence>
<dbReference type="OMA" id="WHSTNIS"/>
<evidence type="ECO:0000256" key="6">
    <source>
        <dbReference type="ARBA" id="ARBA00022622"/>
    </source>
</evidence>
<keyword evidence="5" id="KW-0964">Secreted</keyword>
<comment type="subunit">
    <text evidence="17">Heterodimer of a TEP1-N chain and an TEP1-C chain non-covalently linked. Forms a complex composed of TEP1-N and TEP1-C heterodimer, LRIM1 and APL1C; the interaction stabilizes TEP1-N and TEP1-C heterodimer, prevents its binding to tissues while circulating in the hemolymph and protects the thioester bond from hydrolysis. Mature TEP1 and to a lesser extent full-length TEP1 interact with SPCLIP1; the interaction is induced by microbial infection.</text>
</comment>
<dbReference type="InterPro" id="IPR011625">
    <property type="entry name" value="A2M_N_BRD"/>
</dbReference>
<feature type="domain" description="Alpha-2-macroglobulin bait region" evidence="21">
    <location>
        <begin position="439"/>
        <end position="573"/>
    </location>
</feature>
<dbReference type="Gene3D" id="1.50.10.20">
    <property type="match status" value="1"/>
</dbReference>
<dbReference type="SMR" id="B4G8D3"/>
<evidence type="ECO:0000256" key="15">
    <source>
        <dbReference type="ARBA" id="ARBA00057615"/>
    </source>
</evidence>
<accession>B4G8D3</accession>
<dbReference type="OrthoDB" id="9998011at2759"/>
<evidence type="ECO:0000256" key="16">
    <source>
        <dbReference type="ARBA" id="ARBA00063008"/>
    </source>
</evidence>
<dbReference type="STRING" id="7234.B4G8D3"/>
<dbReference type="InterPro" id="IPR036595">
    <property type="entry name" value="A-macroglobulin_rcpt-bd_sf"/>
</dbReference>
<keyword evidence="12" id="KW-0325">Glycoprotein</keyword>
<evidence type="ECO:0000313" key="25">
    <source>
        <dbReference type="Proteomes" id="UP000008744"/>
    </source>
</evidence>
<dbReference type="Proteomes" id="UP000008744">
    <property type="component" value="Unassembled WGS sequence"/>
</dbReference>
<dbReference type="SMART" id="SM01359">
    <property type="entry name" value="A2M_N_2"/>
    <property type="match status" value="1"/>
</dbReference>
<dbReference type="Gene3D" id="2.60.40.690">
    <property type="entry name" value="Alpha-macroglobulin, receptor-binding domain"/>
    <property type="match status" value="1"/>
</dbReference>
<organism evidence="25">
    <name type="scientific">Drosophila persimilis</name>
    <name type="common">Fruit fly</name>
    <dbReference type="NCBI Taxonomy" id="7234"/>
    <lineage>
        <taxon>Eukaryota</taxon>
        <taxon>Metazoa</taxon>
        <taxon>Ecdysozoa</taxon>
        <taxon>Arthropoda</taxon>
        <taxon>Hexapoda</taxon>
        <taxon>Insecta</taxon>
        <taxon>Pterygota</taxon>
        <taxon>Neoptera</taxon>
        <taxon>Endopterygota</taxon>
        <taxon>Diptera</taxon>
        <taxon>Brachycera</taxon>
        <taxon>Muscomorpha</taxon>
        <taxon>Ephydroidea</taxon>
        <taxon>Drosophilidae</taxon>
        <taxon>Drosophila</taxon>
        <taxon>Sophophora</taxon>
    </lineage>
</organism>
<dbReference type="FunFam" id="2.60.40.10:FF:000155">
    <property type="entry name" value="complement C3 isoform X1"/>
    <property type="match status" value="1"/>
</dbReference>
<gene>
    <name evidence="24" type="primary">Dper\GL18859</name>
    <name evidence="24" type="ORF">Dper_GL18859</name>
</gene>
<dbReference type="InterPro" id="IPR019742">
    <property type="entry name" value="MacrogloblnA2_CS"/>
</dbReference>
<dbReference type="Pfam" id="PF07703">
    <property type="entry name" value="A2M_BRD"/>
    <property type="match status" value="1"/>
</dbReference>
<dbReference type="Pfam" id="PF17789">
    <property type="entry name" value="MG4"/>
    <property type="match status" value="1"/>
</dbReference>
<keyword evidence="11" id="KW-1015">Disulfide bond</keyword>
<dbReference type="PhylomeDB" id="B4G8D3"/>
<keyword evidence="4" id="KW-1003">Cell membrane</keyword>
<dbReference type="InterPro" id="IPR050473">
    <property type="entry name" value="A2M/Complement_sys"/>
</dbReference>
<dbReference type="Pfam" id="PF17791">
    <property type="entry name" value="MG3"/>
    <property type="match status" value="1"/>
</dbReference>
<dbReference type="InterPro" id="IPR041813">
    <property type="entry name" value="A2M_TED"/>
</dbReference>
<feature type="domain" description="Alpha-2-macroglobulin" evidence="22">
    <location>
        <begin position="740"/>
        <end position="831"/>
    </location>
</feature>
<dbReference type="HOGENOM" id="CLU_001634_5_3_1"/>
<dbReference type="GO" id="GO:0004866">
    <property type="term" value="F:endopeptidase inhibitor activity"/>
    <property type="evidence" value="ECO:0007669"/>
    <property type="project" value="InterPro"/>
</dbReference>
<evidence type="ECO:0000256" key="9">
    <source>
        <dbReference type="ARBA" id="ARBA00022966"/>
    </source>
</evidence>
<dbReference type="Gene3D" id="2.60.40.10">
    <property type="entry name" value="Immunoglobulins"/>
    <property type="match status" value="2"/>
</dbReference>
<comment type="subunit">
    <text evidence="16">Heterodimer; disulfide-linked. Interacts with TGFB1 and TGFBR1. Forms a heteromeric complex with TGFBR1, TGFBR2 and TGFBR3 in a ligand-independent manner.</text>
</comment>
<keyword evidence="9" id="KW-0882">Thioester bond</keyword>
<dbReference type="SUPFAM" id="SSF48239">
    <property type="entry name" value="Terpenoid cyclases/Protein prenyltransferases"/>
    <property type="match status" value="1"/>
</dbReference>
<evidence type="ECO:0000259" key="23">
    <source>
        <dbReference type="SMART" id="SM01361"/>
    </source>
</evidence>
<dbReference type="Gene3D" id="2.60.40.2950">
    <property type="match status" value="1"/>
</dbReference>
<dbReference type="SMART" id="SM01360">
    <property type="entry name" value="A2M"/>
    <property type="match status" value="1"/>
</dbReference>
<sequence>MLRICLSVFLLQFALLINATGLYSVVGPGTIRSNFRYNVAVSVHKADGPSQMRISLNGPSYNETKEIEVEPMSTQNVGFDVPKLASGDYNLTAVGVTGIVFQNSTKLNHADDKLPTFIQTDKATYKPADLVQFRVLFVDEYTRPAKIDKPITIAITDGAQNRIKQLSDIKLTKGVYSGELQLSEQPVLGTWKIAVSVDGDGTETKTFEVDKYVLPKFEVIVESPKDVAVQDKVVKATIRAKYTYGKPVKGKATVSIEPNFAHYLNHEFGKQEKTINLDGKGHVEFSIEGNQYRGGYSPPLKILAIVTEELTGNKQNATTIVNLHSQRYKIEGVDNPPSYQPGKAFVFQIVVKNVDGSPVRDSTKKVKLSFMNGNRFSGGTRQEFNFEGPLNEHGMASFNVTLPEMEMSYVSINAEFGDSSSYVGSISKFHPALETDEPLKIEVKTKTPKLGETVSFDVKSNADIPYFVYTIVARGNIVDTDYVDVPKGRKTHTVKFVPSFAMVPLATIFVHYIFDNELRFEEKRINFEMDFTNSIEISAPADAKPSEEIKLRVKTDSDSFVGLLGVDQSVLLLKSGNDLSRDEIFNSLSKYQTTTPYRRGFGRYPGETSGLVTLTNANYPYNTDFPDYVNEEPQVEANFQAIPISVGSPPLGFGNAIYNREPVINGDPEMPIRQNFAEVWIYDESRRRWFSRPLQRFPALGNGIMNQNLLPMIPSVFLSTTTPPSPTASVPHIRKEFPENWIFYNAEKTDADGFTFAKKVPDTITSWVVTGFSLNPSSGIALTKNPSKIRVFQPFFVSTNLPYSVKRGEVIAIPVIIFNYLDKTLDAEVTMDNTDKEFEFTEATNEVEEKASDEVRRVKRVTIPANSGKSVSFMIRPKTVGSTTLKITATSPLAGDTIHQKLKVEPEGVTQFVNRAVFINLKEQPEMSETLEVQIPTEAVPDSEFIEFSVMGDLLGPTLQNLDNLVRMPYGCGEQNMVNFVPNILVQKYLEVTNRKMPSIEAKARKFLEIGYQRELTYKHDDGSYSAFGKSDPSGSTWLTAYVMRSFHQAGKYTDVDPKVVTAGLDFLLSKQKENGEFPEVGKLFDNANQNELALTSFVLLAFFENHELIPKYQSAIDKSVQYVAEEVDKTEDQYALAIAAVALQLAKHPQAEKVLAKLESEAKQENDRKWWSKATETSGEQSSRLTIWRPRSNDVEITSYVLLALLEKNPAETALPIVKWLIGQRNSNGGFASTQDTVIGLQALTKFASKTGSGTGTMDVEFVPSNGTKSTIKVEPENALVLQTHVLPKTTRKVDFTAKGTGSAMVQLSYRYNLAEKDKKPSFKVTPTVKDTTSSQLLVVDICAEYIPLEDGDKDKDSNMAVMEIVLPSGFVGDADSLSKIQAVDRVKRVETKNSDSTVIVYFDSLTPGDVKCLPVEATKAHAVAKQKPAAVSLYDYYDTERRATEYYQVKSSLCDICEGSDCGTGCKKE</sequence>
<protein>
    <recommendedName>
        <fullName evidence="18">CD109 antigen</fullName>
    </recommendedName>
    <alternativeName>
        <fullName evidence="19">TEP1-F</fullName>
    </alternativeName>
</protein>
<dbReference type="InterPro" id="IPR002890">
    <property type="entry name" value="MG2"/>
</dbReference>
<feature type="domain" description="Alpha-macroglobulin receptor-binding" evidence="23">
    <location>
        <begin position="1359"/>
        <end position="1449"/>
    </location>
</feature>
<dbReference type="Gene3D" id="2.60.40.1940">
    <property type="match status" value="1"/>
</dbReference>
<dbReference type="FunFam" id="2.60.40.2950:FF:000001">
    <property type="entry name" value="Thioester-containing protein 2, isoform B"/>
    <property type="match status" value="1"/>
</dbReference>
<dbReference type="Gene3D" id="2.60.120.1540">
    <property type="match status" value="1"/>
</dbReference>
<dbReference type="InterPro" id="IPR040839">
    <property type="entry name" value="MG4"/>
</dbReference>
<dbReference type="Pfam" id="PF01835">
    <property type="entry name" value="MG2"/>
    <property type="match status" value="1"/>
</dbReference>
<evidence type="ECO:0000256" key="4">
    <source>
        <dbReference type="ARBA" id="ARBA00022475"/>
    </source>
</evidence>
<dbReference type="PANTHER" id="PTHR11412">
    <property type="entry name" value="MACROGLOBULIN / COMPLEMENT"/>
    <property type="match status" value="1"/>
</dbReference>
<keyword evidence="25" id="KW-1185">Reference proteome</keyword>
<dbReference type="Pfam" id="PF00207">
    <property type="entry name" value="A2M"/>
    <property type="match status" value="1"/>
</dbReference>
<dbReference type="InterPro" id="IPR011626">
    <property type="entry name" value="Alpha-macroglobulin_TED"/>
</dbReference>
<dbReference type="GO" id="GO:0002376">
    <property type="term" value="P:immune system process"/>
    <property type="evidence" value="ECO:0007669"/>
    <property type="project" value="UniProtKB-KW"/>
</dbReference>
<dbReference type="FunFam" id="2.60.40.1930:FF:000001">
    <property type="entry name" value="CD109 isoform 3"/>
    <property type="match status" value="1"/>
</dbReference>
<comment type="similarity">
    <text evidence="3">Belongs to the protease inhibitor I39 (alpha-2-macroglobulin) family.</text>
</comment>
<evidence type="ECO:0000256" key="20">
    <source>
        <dbReference type="SAM" id="SignalP"/>
    </source>
</evidence>
<dbReference type="Pfam" id="PF07678">
    <property type="entry name" value="TED_complement"/>
    <property type="match status" value="1"/>
</dbReference>
<dbReference type="Gene3D" id="6.20.50.160">
    <property type="match status" value="1"/>
</dbReference>
<dbReference type="GO" id="GO:0005615">
    <property type="term" value="C:extracellular space"/>
    <property type="evidence" value="ECO:0007669"/>
    <property type="project" value="InterPro"/>
</dbReference>
<dbReference type="eggNOG" id="KOG1366">
    <property type="taxonomic scope" value="Eukaryota"/>
</dbReference>
<evidence type="ECO:0000256" key="10">
    <source>
        <dbReference type="ARBA" id="ARBA00023136"/>
    </source>
</evidence>
<dbReference type="InterPro" id="IPR013783">
    <property type="entry name" value="Ig-like_fold"/>
</dbReference>
<feature type="chain" id="PRO_5002805993" description="CD109 antigen" evidence="20">
    <location>
        <begin position="20"/>
        <end position="1471"/>
    </location>
</feature>
<dbReference type="InterPro" id="IPR041555">
    <property type="entry name" value="MG3"/>
</dbReference>
<evidence type="ECO:0000256" key="2">
    <source>
        <dbReference type="ARBA" id="ARBA00004613"/>
    </source>
</evidence>
<evidence type="ECO:0000256" key="11">
    <source>
        <dbReference type="ARBA" id="ARBA00023157"/>
    </source>
</evidence>
<name>B4G8D3_DROPE</name>
<keyword evidence="7 20" id="KW-0732">Signal</keyword>
<evidence type="ECO:0000256" key="3">
    <source>
        <dbReference type="ARBA" id="ARBA00010952"/>
    </source>
</evidence>
<evidence type="ECO:0000256" key="17">
    <source>
        <dbReference type="ARBA" id="ARBA00063781"/>
    </source>
</evidence>
<evidence type="ECO:0000256" key="13">
    <source>
        <dbReference type="ARBA" id="ARBA00023288"/>
    </source>
</evidence>
<dbReference type="Gene3D" id="2.60.40.1930">
    <property type="match status" value="2"/>
</dbReference>
<keyword evidence="10" id="KW-0472">Membrane</keyword>
<evidence type="ECO:0000259" key="22">
    <source>
        <dbReference type="SMART" id="SM01360"/>
    </source>
</evidence>
<dbReference type="PROSITE" id="PS00477">
    <property type="entry name" value="ALPHA_2_MACROGLOBULIN"/>
    <property type="match status" value="1"/>
</dbReference>
<evidence type="ECO:0000256" key="7">
    <source>
        <dbReference type="ARBA" id="ARBA00022729"/>
    </source>
</evidence>
<proteinExistence type="inferred from homology"/>